<dbReference type="CDD" id="cd00085">
    <property type="entry name" value="HNHc"/>
    <property type="match status" value="1"/>
</dbReference>
<dbReference type="GO" id="GO:0008270">
    <property type="term" value="F:zinc ion binding"/>
    <property type="evidence" value="ECO:0007669"/>
    <property type="project" value="InterPro"/>
</dbReference>
<organism evidence="6 7">
    <name type="scientific">Candidatus Ruthenibacterium merdavium</name>
    <dbReference type="NCBI Taxonomy" id="2838752"/>
    <lineage>
        <taxon>Bacteria</taxon>
        <taxon>Bacillati</taxon>
        <taxon>Bacillota</taxon>
        <taxon>Clostridia</taxon>
        <taxon>Eubacteriales</taxon>
        <taxon>Oscillospiraceae</taxon>
        <taxon>Ruthenibacterium</taxon>
    </lineage>
</organism>
<dbReference type="AlphaFoldDB" id="A0A9D2Q7C7"/>
<sequence>MKEFAKKFYKSKAWQRARQSYAASVGWLCEECLHKGMVTPGEIVHHKIFLTPENIGNPAVTLAFENLELLCRDCHAAKHESEAKRENRRFLVDSSGKIIQYK</sequence>
<evidence type="ECO:0000256" key="3">
    <source>
        <dbReference type="ARBA" id="ARBA00038412"/>
    </source>
</evidence>
<evidence type="ECO:0000313" key="6">
    <source>
        <dbReference type="EMBL" id="HJC72831.1"/>
    </source>
</evidence>
<accession>A0A9D2Q7C7</accession>
<dbReference type="InterPro" id="IPR002711">
    <property type="entry name" value="HNH"/>
</dbReference>
<evidence type="ECO:0000313" key="7">
    <source>
        <dbReference type="Proteomes" id="UP000823918"/>
    </source>
</evidence>
<name>A0A9D2Q7C7_9FIRM</name>
<evidence type="ECO:0000259" key="5">
    <source>
        <dbReference type="Pfam" id="PF01844"/>
    </source>
</evidence>
<dbReference type="Pfam" id="PF01844">
    <property type="entry name" value="HNH"/>
    <property type="match status" value="1"/>
</dbReference>
<evidence type="ECO:0000256" key="2">
    <source>
        <dbReference type="ARBA" id="ARBA00022801"/>
    </source>
</evidence>
<comment type="similarity">
    <text evidence="3">Belongs to the HNH nuclease family.</text>
</comment>
<dbReference type="PANTHER" id="PTHR41286">
    <property type="entry name" value="HNH NUCLEASE YAJD-RELATED"/>
    <property type="match status" value="1"/>
</dbReference>
<evidence type="ECO:0000256" key="1">
    <source>
        <dbReference type="ARBA" id="ARBA00022722"/>
    </source>
</evidence>
<dbReference type="Proteomes" id="UP000823918">
    <property type="component" value="Unassembled WGS sequence"/>
</dbReference>
<feature type="domain" description="HNH" evidence="5">
    <location>
        <begin position="29"/>
        <end position="80"/>
    </location>
</feature>
<dbReference type="GO" id="GO:0005829">
    <property type="term" value="C:cytosol"/>
    <property type="evidence" value="ECO:0007669"/>
    <property type="project" value="TreeGrafter"/>
</dbReference>
<dbReference type="Gene3D" id="1.10.30.50">
    <property type="match status" value="1"/>
</dbReference>
<comment type="caution">
    <text evidence="6">The sequence shown here is derived from an EMBL/GenBank/DDBJ whole genome shotgun (WGS) entry which is preliminary data.</text>
</comment>
<dbReference type="PANTHER" id="PTHR41286:SF1">
    <property type="entry name" value="HNH NUCLEASE YAJD-RELATED"/>
    <property type="match status" value="1"/>
</dbReference>
<reference evidence="6" key="2">
    <citation type="submission" date="2021-04" db="EMBL/GenBank/DDBJ databases">
        <authorList>
            <person name="Gilroy R."/>
        </authorList>
    </citation>
    <scope>NUCLEOTIDE SEQUENCE</scope>
    <source>
        <strain evidence="6">5933</strain>
    </source>
</reference>
<protein>
    <recommendedName>
        <fullName evidence="4">Putative HNH nuclease YajD</fullName>
    </recommendedName>
</protein>
<dbReference type="GO" id="GO:0016787">
    <property type="term" value="F:hydrolase activity"/>
    <property type="evidence" value="ECO:0007669"/>
    <property type="project" value="UniProtKB-KW"/>
</dbReference>
<keyword evidence="6" id="KW-0255">Endonuclease</keyword>
<dbReference type="EMBL" id="DWWA01000044">
    <property type="protein sequence ID" value="HJC72831.1"/>
    <property type="molecule type" value="Genomic_DNA"/>
</dbReference>
<evidence type="ECO:0000256" key="4">
    <source>
        <dbReference type="ARBA" id="ARBA00040194"/>
    </source>
</evidence>
<dbReference type="InterPro" id="IPR003615">
    <property type="entry name" value="HNH_nuc"/>
</dbReference>
<reference evidence="6" key="1">
    <citation type="journal article" date="2021" name="PeerJ">
        <title>Extensive microbial diversity within the chicken gut microbiome revealed by metagenomics and culture.</title>
        <authorList>
            <person name="Gilroy R."/>
            <person name="Ravi A."/>
            <person name="Getino M."/>
            <person name="Pursley I."/>
            <person name="Horton D.L."/>
            <person name="Alikhan N.F."/>
            <person name="Baker D."/>
            <person name="Gharbi K."/>
            <person name="Hall N."/>
            <person name="Watson M."/>
            <person name="Adriaenssens E.M."/>
            <person name="Foster-Nyarko E."/>
            <person name="Jarju S."/>
            <person name="Secka A."/>
            <person name="Antonio M."/>
            <person name="Oren A."/>
            <person name="Chaudhuri R.R."/>
            <person name="La Ragione R."/>
            <person name="Hildebrand F."/>
            <person name="Pallen M.J."/>
        </authorList>
    </citation>
    <scope>NUCLEOTIDE SEQUENCE</scope>
    <source>
        <strain evidence="6">5933</strain>
    </source>
</reference>
<dbReference type="GO" id="GO:0003676">
    <property type="term" value="F:nucleic acid binding"/>
    <property type="evidence" value="ECO:0007669"/>
    <property type="project" value="InterPro"/>
</dbReference>
<proteinExistence type="inferred from homology"/>
<dbReference type="GO" id="GO:0004519">
    <property type="term" value="F:endonuclease activity"/>
    <property type="evidence" value="ECO:0007669"/>
    <property type="project" value="UniProtKB-KW"/>
</dbReference>
<keyword evidence="2" id="KW-0378">Hydrolase</keyword>
<keyword evidence="1" id="KW-0540">Nuclease</keyword>
<gene>
    <name evidence="6" type="ORF">H9698_08590</name>
</gene>